<evidence type="ECO:0000256" key="1">
    <source>
        <dbReference type="SAM" id="MobiDB-lite"/>
    </source>
</evidence>
<accession>A0ABU7WI99</accession>
<keyword evidence="3" id="KW-1185">Reference proteome</keyword>
<organism evidence="2 3">
    <name type="scientific">Luteimonas flava</name>
    <dbReference type="NCBI Taxonomy" id="3115822"/>
    <lineage>
        <taxon>Bacteria</taxon>
        <taxon>Pseudomonadati</taxon>
        <taxon>Pseudomonadota</taxon>
        <taxon>Gammaproteobacteria</taxon>
        <taxon>Lysobacterales</taxon>
        <taxon>Lysobacteraceae</taxon>
        <taxon>Luteimonas</taxon>
    </lineage>
</organism>
<evidence type="ECO:0000313" key="3">
    <source>
        <dbReference type="Proteomes" id="UP001358324"/>
    </source>
</evidence>
<evidence type="ECO:0008006" key="4">
    <source>
        <dbReference type="Google" id="ProtNLM"/>
    </source>
</evidence>
<feature type="compositionally biased region" description="Polar residues" evidence="1">
    <location>
        <begin position="1"/>
        <end position="11"/>
    </location>
</feature>
<dbReference type="Proteomes" id="UP001358324">
    <property type="component" value="Unassembled WGS sequence"/>
</dbReference>
<feature type="compositionally biased region" description="Polar residues" evidence="1">
    <location>
        <begin position="27"/>
        <end position="42"/>
    </location>
</feature>
<proteinExistence type="predicted"/>
<name>A0ABU7WI99_9GAMM</name>
<reference evidence="2 3" key="1">
    <citation type="submission" date="2024-01" db="EMBL/GenBank/DDBJ databases">
        <title>Novel species of the genus Luteimonas isolated from rivers.</title>
        <authorList>
            <person name="Lu H."/>
        </authorList>
    </citation>
    <scope>NUCLEOTIDE SEQUENCE [LARGE SCALE GENOMIC DNA]</scope>
    <source>
        <strain evidence="2 3">SMYT11W</strain>
    </source>
</reference>
<dbReference type="RefSeq" id="WP_268738613.1">
    <property type="nucleotide sequence ID" value="NZ_JAZHBM010000003.1"/>
</dbReference>
<gene>
    <name evidence="2" type="ORF">V3391_15905</name>
</gene>
<comment type="caution">
    <text evidence="2">The sequence shown here is derived from an EMBL/GenBank/DDBJ whole genome shotgun (WGS) entry which is preliminary data.</text>
</comment>
<protein>
    <recommendedName>
        <fullName evidence="4">Lana protein</fullName>
    </recommendedName>
</protein>
<evidence type="ECO:0000313" key="2">
    <source>
        <dbReference type="EMBL" id="MEF3083702.1"/>
    </source>
</evidence>
<sequence length="42" mass="4765">MSNQHQTPQSPNNQGQQGNDRQDDATRQQPQRQTPGSSEEEE</sequence>
<dbReference type="EMBL" id="JAZHBM010000003">
    <property type="protein sequence ID" value="MEF3083702.1"/>
    <property type="molecule type" value="Genomic_DNA"/>
</dbReference>
<feature type="region of interest" description="Disordered" evidence="1">
    <location>
        <begin position="1"/>
        <end position="42"/>
    </location>
</feature>